<dbReference type="Proteomes" id="UP001138621">
    <property type="component" value="Unassembled WGS sequence"/>
</dbReference>
<name>A0AA40V4W4_STUST</name>
<evidence type="ECO:0000256" key="2">
    <source>
        <dbReference type="ARBA" id="ARBA00012438"/>
    </source>
</evidence>
<dbReference type="SMART" id="SM00387">
    <property type="entry name" value="HATPase_c"/>
    <property type="match status" value="1"/>
</dbReference>
<dbReference type="PRINTS" id="PR00344">
    <property type="entry name" value="BCTRLSENSOR"/>
</dbReference>
<dbReference type="CDD" id="cd00082">
    <property type="entry name" value="HisKA"/>
    <property type="match status" value="1"/>
</dbReference>
<dbReference type="SMART" id="SM00065">
    <property type="entry name" value="GAF"/>
    <property type="match status" value="1"/>
</dbReference>
<dbReference type="InterPro" id="IPR003661">
    <property type="entry name" value="HisK_dim/P_dom"/>
</dbReference>
<dbReference type="AlphaFoldDB" id="A0AA40V4W4"/>
<dbReference type="PANTHER" id="PTHR43711:SF1">
    <property type="entry name" value="HISTIDINE KINASE 1"/>
    <property type="match status" value="1"/>
</dbReference>
<dbReference type="Gene3D" id="3.30.565.10">
    <property type="entry name" value="Histidine kinase-like ATPase, C-terminal domain"/>
    <property type="match status" value="1"/>
</dbReference>
<dbReference type="Gene3D" id="3.30.450.40">
    <property type="match status" value="1"/>
</dbReference>
<protein>
    <recommendedName>
        <fullName evidence="2">histidine kinase</fullName>
        <ecNumber evidence="2">2.7.13.3</ecNumber>
    </recommendedName>
</protein>
<evidence type="ECO:0000259" key="7">
    <source>
        <dbReference type="PROSITE" id="PS50109"/>
    </source>
</evidence>
<accession>A0AA40V4W4</accession>
<dbReference type="InterPro" id="IPR003594">
    <property type="entry name" value="HATPase_dom"/>
</dbReference>
<keyword evidence="4" id="KW-0808">Transferase</keyword>
<evidence type="ECO:0000256" key="3">
    <source>
        <dbReference type="ARBA" id="ARBA00022553"/>
    </source>
</evidence>
<keyword evidence="3" id="KW-0597">Phosphoprotein</keyword>
<keyword evidence="6" id="KW-0902">Two-component regulatory system</keyword>
<proteinExistence type="predicted"/>
<dbReference type="SUPFAM" id="SSF55874">
    <property type="entry name" value="ATPase domain of HSP90 chaperone/DNA topoisomerase II/histidine kinase"/>
    <property type="match status" value="1"/>
</dbReference>
<evidence type="ECO:0000256" key="5">
    <source>
        <dbReference type="ARBA" id="ARBA00022777"/>
    </source>
</evidence>
<dbReference type="SUPFAM" id="SSF55781">
    <property type="entry name" value="GAF domain-like"/>
    <property type="match status" value="1"/>
</dbReference>
<gene>
    <name evidence="8" type="ORF">G7024_05605</name>
</gene>
<dbReference type="InterPro" id="IPR036097">
    <property type="entry name" value="HisK_dim/P_sf"/>
</dbReference>
<evidence type="ECO:0000256" key="1">
    <source>
        <dbReference type="ARBA" id="ARBA00000085"/>
    </source>
</evidence>
<feature type="domain" description="Histidine kinase" evidence="7">
    <location>
        <begin position="194"/>
        <end position="407"/>
    </location>
</feature>
<dbReference type="InterPro" id="IPR036890">
    <property type="entry name" value="HATPase_C_sf"/>
</dbReference>
<dbReference type="InterPro" id="IPR050736">
    <property type="entry name" value="Sensor_HK_Regulatory"/>
</dbReference>
<dbReference type="GO" id="GO:0000155">
    <property type="term" value="F:phosphorelay sensor kinase activity"/>
    <property type="evidence" value="ECO:0007669"/>
    <property type="project" value="InterPro"/>
</dbReference>
<dbReference type="InterPro" id="IPR029016">
    <property type="entry name" value="GAF-like_dom_sf"/>
</dbReference>
<evidence type="ECO:0000313" key="8">
    <source>
        <dbReference type="EMBL" id="MBA1303878.1"/>
    </source>
</evidence>
<dbReference type="Pfam" id="PF00512">
    <property type="entry name" value="HisKA"/>
    <property type="match status" value="1"/>
</dbReference>
<evidence type="ECO:0000256" key="6">
    <source>
        <dbReference type="ARBA" id="ARBA00023012"/>
    </source>
</evidence>
<dbReference type="SMART" id="SM00388">
    <property type="entry name" value="HisKA"/>
    <property type="match status" value="1"/>
</dbReference>
<dbReference type="EMBL" id="JAAMRD010000003">
    <property type="protein sequence ID" value="MBA1303878.1"/>
    <property type="molecule type" value="Genomic_DNA"/>
</dbReference>
<evidence type="ECO:0000313" key="9">
    <source>
        <dbReference type="Proteomes" id="UP001138621"/>
    </source>
</evidence>
<dbReference type="InterPro" id="IPR005467">
    <property type="entry name" value="His_kinase_dom"/>
</dbReference>
<sequence>MLECPAFFIAQGLAMVRTLLDDLLTVQRISAVPAILQVLSETTGLRFAAVARVTETNWTACAVFDRIEFGLKVGGELDVTTTLCSEIHASHQPIIISQVSADPDYCHHHTPQIYGFESYISVPVLRADGSFFGTLCALDPLPRDLSSPATRAMFESFARLLTLQLDAEEQQQSTRAALADERLTGHQREQFIALLGHDLRTPLASIQAASDLLLRRSTEVGTQQLAEHVRTASQRASRMVDDLLDFARGQLGNGIPLNWTTPPELNRTLLQVTDELRNAHPRRVLLERLSPLEMFECDPDRIAQLLANLITNALHHGASTGPVIVTAQTDNGHFELAVHNRGTPIAAEHLERLFQPYWQDQGGSRRGGLGLGLFIVDQIARAHGGSMRVSSSAEAGTTFTFSMPIRRD</sequence>
<dbReference type="PANTHER" id="PTHR43711">
    <property type="entry name" value="TWO-COMPONENT HISTIDINE KINASE"/>
    <property type="match status" value="1"/>
</dbReference>
<comment type="catalytic activity">
    <reaction evidence="1">
        <text>ATP + protein L-histidine = ADP + protein N-phospho-L-histidine.</text>
        <dbReference type="EC" id="2.7.13.3"/>
    </reaction>
</comment>
<dbReference type="InterPro" id="IPR004358">
    <property type="entry name" value="Sig_transdc_His_kin-like_C"/>
</dbReference>
<dbReference type="InterPro" id="IPR003018">
    <property type="entry name" value="GAF"/>
</dbReference>
<dbReference type="CDD" id="cd00075">
    <property type="entry name" value="HATPase"/>
    <property type="match status" value="1"/>
</dbReference>
<dbReference type="Gene3D" id="1.10.287.130">
    <property type="match status" value="1"/>
</dbReference>
<comment type="caution">
    <text evidence="8">The sequence shown here is derived from an EMBL/GenBank/DDBJ whole genome shotgun (WGS) entry which is preliminary data.</text>
</comment>
<reference evidence="8" key="1">
    <citation type="submission" date="2020-02" db="EMBL/GenBank/DDBJ databases">
        <title>Synteny-based analysis reveals conserved mechanism for high triclosan tolerance in Pseudomonas, as well as instances of horizontal transfer.</title>
        <authorList>
            <person name="Mcfarland A.G."/>
            <person name="Bertucci H.K."/>
            <person name="Litmann E."/>
            <person name="Shen J."/>
            <person name="Huttenhower C."/>
            <person name="Hartmann E.M."/>
        </authorList>
    </citation>
    <scope>NUCLEOTIDE SEQUENCE</scope>
    <source>
        <strain evidence="8">109A1</strain>
    </source>
</reference>
<keyword evidence="5 8" id="KW-0418">Kinase</keyword>
<dbReference type="PROSITE" id="PS50109">
    <property type="entry name" value="HIS_KIN"/>
    <property type="match status" value="1"/>
</dbReference>
<dbReference type="SUPFAM" id="SSF47384">
    <property type="entry name" value="Homodimeric domain of signal transducing histidine kinase"/>
    <property type="match status" value="1"/>
</dbReference>
<dbReference type="Pfam" id="PF01590">
    <property type="entry name" value="GAF"/>
    <property type="match status" value="1"/>
</dbReference>
<evidence type="ECO:0000256" key="4">
    <source>
        <dbReference type="ARBA" id="ARBA00022679"/>
    </source>
</evidence>
<organism evidence="8 9">
    <name type="scientific">Stutzerimonas stutzeri</name>
    <name type="common">Pseudomonas stutzeri</name>
    <dbReference type="NCBI Taxonomy" id="316"/>
    <lineage>
        <taxon>Bacteria</taxon>
        <taxon>Pseudomonadati</taxon>
        <taxon>Pseudomonadota</taxon>
        <taxon>Gammaproteobacteria</taxon>
        <taxon>Pseudomonadales</taxon>
        <taxon>Pseudomonadaceae</taxon>
        <taxon>Stutzerimonas</taxon>
    </lineage>
</organism>
<dbReference type="RefSeq" id="WP_181119922.1">
    <property type="nucleotide sequence ID" value="NZ_JAAMRD010000003.1"/>
</dbReference>
<dbReference type="EC" id="2.7.13.3" evidence="2"/>
<dbReference type="Pfam" id="PF02518">
    <property type="entry name" value="HATPase_c"/>
    <property type="match status" value="1"/>
</dbReference>